<dbReference type="InterPro" id="IPR036291">
    <property type="entry name" value="NAD(P)-bd_dom_sf"/>
</dbReference>
<evidence type="ECO:0000256" key="9">
    <source>
        <dbReference type="ARBA" id="ARBA00023136"/>
    </source>
</evidence>
<keyword evidence="5 10" id="KW-0812">Transmembrane</keyword>
<dbReference type="Proteomes" id="UP000323671">
    <property type="component" value="Chromosome"/>
</dbReference>
<feature type="transmembrane region" description="Helical" evidence="10">
    <location>
        <begin position="84"/>
        <end position="107"/>
    </location>
</feature>
<dbReference type="SUPFAM" id="SSF51735">
    <property type="entry name" value="NAD(P)-binding Rossmann-fold domains"/>
    <property type="match status" value="1"/>
</dbReference>
<dbReference type="RefSeq" id="WP_246154150.1">
    <property type="nucleotide sequence ID" value="NZ_CP022579.1"/>
</dbReference>
<keyword evidence="9 10" id="KW-0472">Membrane</keyword>
<dbReference type="Pfam" id="PF02080">
    <property type="entry name" value="TrkA_C"/>
    <property type="match status" value="1"/>
</dbReference>
<feature type="transmembrane region" description="Helical" evidence="10">
    <location>
        <begin position="175"/>
        <end position="196"/>
    </location>
</feature>
<evidence type="ECO:0000256" key="4">
    <source>
        <dbReference type="ARBA" id="ARBA00022538"/>
    </source>
</evidence>
<evidence type="ECO:0000313" key="14">
    <source>
        <dbReference type="Proteomes" id="UP000323671"/>
    </source>
</evidence>
<dbReference type="FunFam" id="3.40.50.720:FF:000036">
    <property type="entry name" value="Glutathione-regulated potassium-efflux system protein KefB"/>
    <property type="match status" value="1"/>
</dbReference>
<proteinExistence type="predicted"/>
<keyword evidence="3" id="KW-0050">Antiport</keyword>
<evidence type="ECO:0000256" key="3">
    <source>
        <dbReference type="ARBA" id="ARBA00022449"/>
    </source>
</evidence>
<evidence type="ECO:0000313" key="13">
    <source>
        <dbReference type="EMBL" id="QEL65785.1"/>
    </source>
</evidence>
<dbReference type="GO" id="GO:0006813">
    <property type="term" value="P:potassium ion transport"/>
    <property type="evidence" value="ECO:0007669"/>
    <property type="project" value="UniProtKB-KW"/>
</dbReference>
<accession>A0A5C1EAR9</accession>
<dbReference type="InterPro" id="IPR038770">
    <property type="entry name" value="Na+/solute_symporter_sf"/>
</dbReference>
<keyword evidence="7 10" id="KW-1133">Transmembrane helix</keyword>
<organism evidence="13 14">
    <name type="scientific">Oryzomicrobium terrae</name>
    <dbReference type="NCBI Taxonomy" id="1735038"/>
    <lineage>
        <taxon>Bacteria</taxon>
        <taxon>Pseudomonadati</taxon>
        <taxon>Pseudomonadota</taxon>
        <taxon>Betaproteobacteria</taxon>
        <taxon>Rhodocyclales</taxon>
        <taxon>Rhodocyclaceae</taxon>
        <taxon>Oryzomicrobium</taxon>
    </lineage>
</organism>
<feature type="transmembrane region" description="Helical" evidence="10">
    <location>
        <begin position="53"/>
        <end position="72"/>
    </location>
</feature>
<evidence type="ECO:0000256" key="10">
    <source>
        <dbReference type="SAM" id="Phobius"/>
    </source>
</evidence>
<feature type="transmembrane region" description="Helical" evidence="10">
    <location>
        <begin position="294"/>
        <end position="315"/>
    </location>
</feature>
<evidence type="ECO:0000256" key="7">
    <source>
        <dbReference type="ARBA" id="ARBA00022989"/>
    </source>
</evidence>
<feature type="transmembrane region" description="Helical" evidence="10">
    <location>
        <begin position="6"/>
        <end position="22"/>
    </location>
</feature>
<evidence type="ECO:0000259" key="12">
    <source>
        <dbReference type="PROSITE" id="PS51202"/>
    </source>
</evidence>
<dbReference type="EMBL" id="CP022579">
    <property type="protein sequence ID" value="QEL65785.1"/>
    <property type="molecule type" value="Genomic_DNA"/>
</dbReference>
<feature type="transmembrane region" description="Helical" evidence="10">
    <location>
        <begin position="354"/>
        <end position="374"/>
    </location>
</feature>
<name>A0A5C1EAR9_9RHOO</name>
<dbReference type="PANTHER" id="PTHR46157:SF4">
    <property type="entry name" value="K(+) EFFLUX ANTIPORTER 3, CHLOROPLASTIC"/>
    <property type="match status" value="1"/>
</dbReference>
<feature type="transmembrane region" description="Helical" evidence="10">
    <location>
        <begin position="29"/>
        <end position="47"/>
    </location>
</feature>
<dbReference type="PANTHER" id="PTHR46157">
    <property type="entry name" value="K(+) EFFLUX ANTIPORTER 3, CHLOROPLASTIC"/>
    <property type="match status" value="1"/>
</dbReference>
<dbReference type="InterPro" id="IPR003148">
    <property type="entry name" value="RCK_N"/>
</dbReference>
<feature type="transmembrane region" description="Helical" evidence="10">
    <location>
        <begin position="269"/>
        <end position="288"/>
    </location>
</feature>
<dbReference type="InterPro" id="IPR036721">
    <property type="entry name" value="RCK_C_sf"/>
</dbReference>
<dbReference type="GO" id="GO:1902600">
    <property type="term" value="P:proton transmembrane transport"/>
    <property type="evidence" value="ECO:0007669"/>
    <property type="project" value="InterPro"/>
</dbReference>
<dbReference type="GO" id="GO:0012505">
    <property type="term" value="C:endomembrane system"/>
    <property type="evidence" value="ECO:0007669"/>
    <property type="project" value="UniProtKB-SubCell"/>
</dbReference>
<comment type="subcellular location">
    <subcellularLocation>
        <location evidence="1">Endomembrane system</location>
        <topology evidence="1">Multi-pass membrane protein</topology>
    </subcellularLocation>
</comment>
<dbReference type="Pfam" id="PF00999">
    <property type="entry name" value="Na_H_Exchanger"/>
    <property type="match status" value="1"/>
</dbReference>
<dbReference type="Pfam" id="PF02254">
    <property type="entry name" value="TrkA_N"/>
    <property type="match status" value="1"/>
</dbReference>
<sequence length="652" mass="69786">MESLRGALILLSMGVLFVAITLRLKLPPLLAYLAAGILVGPHGLALIPESHQIDVLAELGVVFLMFSIGLEFSLAKLKAMHRLVFGLGGGQVILTLLGTVAVARFFYHQGWREGFAVGAAVAMSSTAIVSKLLSERLELHSDAGRQTMAVLLFQDLAVVPLLITLPALAAKTSGLAASLSLAMLQAGGVLVAMIFVGQKLMHRWFDAVVRQRSPELFMLNVLWIVVGLSFLTASAGLSLALGAFVGGMLISETLYRHQVEADIRPFRDILLGLFFITLGMQLDLAFVAQSIGSVLIALALLIVGKGGVVLLLCATMRNSTDTAVRTAVQLAQGGEFGFVLLTLGLDLHLVPGDVFQVTTAALLLSMFLAPFLIARAGKVGKRLSAKDFAQRAKMVQDVAARAMDIEDHVIVCGFGRSGQTIARFLEVEGIPFIALDVDPVRIEQAQTAGERVVFGNADRLEVLMAAGLQRARAVVITYNDLAATEKALFHTRDARPDMPVVVRSADDTHIDHLKNLGATEVIPEVIEGSLMMAAQTLAELGVPVERAVGQVRAARAERYGKLKSYYRGEKDRMKRLAEEKGVFVVEAGSPTVGRLLGEVVPAGSTVRVERVKRGEVRIDNPAAELVLEGGDVLLLSGPPEALLRLEKKLAAG</sequence>
<dbReference type="Gene3D" id="3.30.70.1450">
    <property type="entry name" value="Regulator of K+ conductance, C-terminal domain"/>
    <property type="match status" value="1"/>
</dbReference>
<evidence type="ECO:0000256" key="6">
    <source>
        <dbReference type="ARBA" id="ARBA00022958"/>
    </source>
</evidence>
<feature type="domain" description="RCK C-terminal" evidence="12">
    <location>
        <begin position="568"/>
        <end position="651"/>
    </location>
</feature>
<feature type="domain" description="RCK N-terminal" evidence="11">
    <location>
        <begin position="406"/>
        <end position="523"/>
    </location>
</feature>
<dbReference type="GO" id="GO:0015297">
    <property type="term" value="F:antiporter activity"/>
    <property type="evidence" value="ECO:0007669"/>
    <property type="project" value="UniProtKB-KW"/>
</dbReference>
<reference evidence="13 14" key="1">
    <citation type="submission" date="2017-07" db="EMBL/GenBank/DDBJ databases">
        <title>Complete genome sequence of Oryzomicrobium terrae TPP412.</title>
        <authorList>
            <person name="Chiu L.-W."/>
            <person name="Lo K.-J."/>
            <person name="Tsai Y.-M."/>
            <person name="Lin S.-S."/>
            <person name="Kuo C.-H."/>
            <person name="Liu C.-T."/>
        </authorList>
    </citation>
    <scope>NUCLEOTIDE SEQUENCE [LARGE SCALE GENOMIC DNA]</scope>
    <source>
        <strain evidence="13 14">TPP412</strain>
    </source>
</reference>
<keyword evidence="2" id="KW-0813">Transport</keyword>
<dbReference type="Gene3D" id="3.40.50.720">
    <property type="entry name" value="NAD(P)-binding Rossmann-like Domain"/>
    <property type="match status" value="1"/>
</dbReference>
<keyword evidence="14" id="KW-1185">Reference proteome</keyword>
<evidence type="ECO:0000256" key="2">
    <source>
        <dbReference type="ARBA" id="ARBA00022448"/>
    </source>
</evidence>
<evidence type="ECO:0000256" key="8">
    <source>
        <dbReference type="ARBA" id="ARBA00023065"/>
    </source>
</evidence>
<dbReference type="InterPro" id="IPR006037">
    <property type="entry name" value="RCK_C"/>
</dbReference>
<dbReference type="InterPro" id="IPR006153">
    <property type="entry name" value="Cation/H_exchanger_TM"/>
</dbReference>
<dbReference type="Gene3D" id="1.20.1530.20">
    <property type="match status" value="1"/>
</dbReference>
<dbReference type="SUPFAM" id="SSF116726">
    <property type="entry name" value="TrkA C-terminal domain-like"/>
    <property type="match status" value="1"/>
</dbReference>
<dbReference type="AlphaFoldDB" id="A0A5C1EAR9"/>
<dbReference type="PROSITE" id="PS51202">
    <property type="entry name" value="RCK_C"/>
    <property type="match status" value="1"/>
</dbReference>
<dbReference type="GO" id="GO:0005886">
    <property type="term" value="C:plasma membrane"/>
    <property type="evidence" value="ECO:0007669"/>
    <property type="project" value="TreeGrafter"/>
</dbReference>
<keyword evidence="4" id="KW-0633">Potassium transport</keyword>
<feature type="transmembrane region" description="Helical" evidence="10">
    <location>
        <begin position="327"/>
        <end position="348"/>
    </location>
</feature>
<protein>
    <submittedName>
        <fullName evidence="13">Glutathione-regulated potassium-efflux system protein</fullName>
    </submittedName>
</protein>
<evidence type="ECO:0000256" key="1">
    <source>
        <dbReference type="ARBA" id="ARBA00004127"/>
    </source>
</evidence>
<keyword evidence="6" id="KW-0630">Potassium</keyword>
<feature type="transmembrane region" description="Helical" evidence="10">
    <location>
        <begin position="113"/>
        <end position="134"/>
    </location>
</feature>
<dbReference type="GO" id="GO:0008324">
    <property type="term" value="F:monoatomic cation transmembrane transporter activity"/>
    <property type="evidence" value="ECO:0007669"/>
    <property type="project" value="InterPro"/>
</dbReference>
<evidence type="ECO:0000259" key="11">
    <source>
        <dbReference type="PROSITE" id="PS51201"/>
    </source>
</evidence>
<feature type="transmembrane region" description="Helical" evidence="10">
    <location>
        <begin position="146"/>
        <end position="169"/>
    </location>
</feature>
<dbReference type="KEGG" id="otr:OTERR_23090"/>
<gene>
    <name evidence="13" type="primary">kefB</name>
    <name evidence="13" type="ORF">OTERR_23090</name>
</gene>
<keyword evidence="8" id="KW-0406">Ion transport</keyword>
<evidence type="ECO:0000256" key="5">
    <source>
        <dbReference type="ARBA" id="ARBA00022692"/>
    </source>
</evidence>
<dbReference type="PROSITE" id="PS51201">
    <property type="entry name" value="RCK_N"/>
    <property type="match status" value="1"/>
</dbReference>